<feature type="domain" description="Glycoside hydrolase family 2 catalytic" evidence="2">
    <location>
        <begin position="62"/>
        <end position="237"/>
    </location>
</feature>
<gene>
    <name evidence="3" type="ORF">E6K76_00245</name>
</gene>
<dbReference type="GO" id="GO:0004553">
    <property type="term" value="F:hydrolase activity, hydrolyzing O-glycosyl compounds"/>
    <property type="evidence" value="ECO:0007669"/>
    <property type="project" value="InterPro"/>
</dbReference>
<name>A0A538TBN7_UNCEI</name>
<dbReference type="PANTHER" id="PTHR43685:SF3">
    <property type="entry name" value="SLR2126 PROTEIN"/>
    <property type="match status" value="1"/>
</dbReference>
<dbReference type="GO" id="GO:0005975">
    <property type="term" value="P:carbohydrate metabolic process"/>
    <property type="evidence" value="ECO:0007669"/>
    <property type="project" value="InterPro"/>
</dbReference>
<keyword evidence="3" id="KW-0808">Transferase</keyword>
<evidence type="ECO:0000313" key="4">
    <source>
        <dbReference type="Proteomes" id="UP000316852"/>
    </source>
</evidence>
<dbReference type="Gene3D" id="3.20.20.80">
    <property type="entry name" value="Glycosidases"/>
    <property type="match status" value="1"/>
</dbReference>
<dbReference type="GO" id="GO:0016740">
    <property type="term" value="F:transferase activity"/>
    <property type="evidence" value="ECO:0007669"/>
    <property type="project" value="UniProtKB-KW"/>
</dbReference>
<dbReference type="InterPro" id="IPR001173">
    <property type="entry name" value="Glyco_trans_2-like"/>
</dbReference>
<dbReference type="Pfam" id="PF00535">
    <property type="entry name" value="Glycos_transf_2"/>
    <property type="match status" value="1"/>
</dbReference>
<sequence length="841" mass="92740">MGDHGPGVAVEPTLPPRALIAGPRPAARGKFIFRGHEKLSVRGVTYGTFRPQHEEIQFPERSVVAGDFAQMAAQGINAIRTYTVPPGWLLDLGQEHGLSVLVGLPWEEHLAFLDDRKLPGGITARVRAGVRACAGHPAVLGYAVGNEIPSSVVRWHGRGRIERFLRRLHETVKQEDPEGLVTYVNYPTTEYLQLPFVDLVCFNLYLESRKPFAAYLARLQNLAGERPLLLTECGLDSRRHGEEAQAETLDWQVRTAFSAGCAGIFVYAWTDEWCRGGYDIQDWDFGLTRRDRRPKPALDAVRRAFSEVPFPASLPWPSISVLVCTYNGGHVIEHCFQALLKLEYPNYEVIVVSDGSTDGTVALAQAYGFRVIAQENQGLAAARNRALEAATGQIVAYIDDDAYPDPHWLTYLAHGFLTTRHAGMGGPNVAPEGDGMVADCVTDAPGGPNVVLLSDTEAEHIPGCNMAFRKECLEAVGGFDPQFRIAGDDVDLCWRLQERGWTLGYSPAAMVWHRRRNSVQAYWRQQWNYGRAEALLERRWPEKYTSLGHLTWAGRIYGKGHTIGLHSLRERVYHGLWGSAPFQSVYRPPPSLLESLLLVPEWYLVNAALAALAALGFLWRPLLLALPVLGLSVGLVLVQACLSAARAELKTNLGSRPSRWKPRMLVAFLHLLQPAARLWGRLGYGLAPWRLRATSGFVFPRARSVSFRSGRWKTDGERLAALRASLVSRAVQVASGAETERWDLQVRGGLLGDARILMAIEEHGAGIQRVLVRLWPRVSPLAWTLTTVFAALGSAARSQSWAACTLLGATALLVAGRTFLECSAATAAALWAIGRARAEET</sequence>
<dbReference type="InterPro" id="IPR006103">
    <property type="entry name" value="Glyco_hydro_2_cat"/>
</dbReference>
<proteinExistence type="predicted"/>
<dbReference type="SUPFAM" id="SSF51445">
    <property type="entry name" value="(Trans)glycosidases"/>
    <property type="match status" value="1"/>
</dbReference>
<evidence type="ECO:0000313" key="3">
    <source>
        <dbReference type="EMBL" id="TMQ60954.1"/>
    </source>
</evidence>
<dbReference type="Pfam" id="PF02836">
    <property type="entry name" value="Glyco_hydro_2_C"/>
    <property type="match status" value="1"/>
</dbReference>
<dbReference type="Gene3D" id="3.90.550.10">
    <property type="entry name" value="Spore Coat Polysaccharide Biosynthesis Protein SpsA, Chain A"/>
    <property type="match status" value="1"/>
</dbReference>
<dbReference type="PANTHER" id="PTHR43685">
    <property type="entry name" value="GLYCOSYLTRANSFERASE"/>
    <property type="match status" value="1"/>
</dbReference>
<protein>
    <submittedName>
        <fullName evidence="3">Glycosyltransferase</fullName>
    </submittedName>
</protein>
<dbReference type="CDD" id="cd00761">
    <property type="entry name" value="Glyco_tranf_GTA_type"/>
    <property type="match status" value="1"/>
</dbReference>
<dbReference type="SUPFAM" id="SSF53448">
    <property type="entry name" value="Nucleotide-diphospho-sugar transferases"/>
    <property type="match status" value="1"/>
</dbReference>
<evidence type="ECO:0000259" key="1">
    <source>
        <dbReference type="Pfam" id="PF00535"/>
    </source>
</evidence>
<comment type="caution">
    <text evidence="3">The sequence shown here is derived from an EMBL/GenBank/DDBJ whole genome shotgun (WGS) entry which is preliminary data.</text>
</comment>
<dbReference type="InterPro" id="IPR017853">
    <property type="entry name" value="GH"/>
</dbReference>
<dbReference type="InterPro" id="IPR029044">
    <property type="entry name" value="Nucleotide-diphossugar_trans"/>
</dbReference>
<dbReference type="InterPro" id="IPR050834">
    <property type="entry name" value="Glycosyltransf_2"/>
</dbReference>
<feature type="domain" description="Glycosyltransferase 2-like" evidence="1">
    <location>
        <begin position="320"/>
        <end position="434"/>
    </location>
</feature>
<dbReference type="AlphaFoldDB" id="A0A538TBN7"/>
<dbReference type="EMBL" id="VBOW01000003">
    <property type="protein sequence ID" value="TMQ60954.1"/>
    <property type="molecule type" value="Genomic_DNA"/>
</dbReference>
<evidence type="ECO:0000259" key="2">
    <source>
        <dbReference type="Pfam" id="PF02836"/>
    </source>
</evidence>
<reference evidence="3 4" key="1">
    <citation type="journal article" date="2019" name="Nat. Microbiol.">
        <title>Mediterranean grassland soil C-N compound turnover is dependent on rainfall and depth, and is mediated by genomically divergent microorganisms.</title>
        <authorList>
            <person name="Diamond S."/>
            <person name="Andeer P.F."/>
            <person name="Li Z."/>
            <person name="Crits-Christoph A."/>
            <person name="Burstein D."/>
            <person name="Anantharaman K."/>
            <person name="Lane K.R."/>
            <person name="Thomas B.C."/>
            <person name="Pan C."/>
            <person name="Northen T.R."/>
            <person name="Banfield J.F."/>
        </authorList>
    </citation>
    <scope>NUCLEOTIDE SEQUENCE [LARGE SCALE GENOMIC DNA]</scope>
    <source>
        <strain evidence="3">WS_6</strain>
    </source>
</reference>
<organism evidence="3 4">
    <name type="scientific">Eiseniibacteriota bacterium</name>
    <dbReference type="NCBI Taxonomy" id="2212470"/>
    <lineage>
        <taxon>Bacteria</taxon>
        <taxon>Candidatus Eiseniibacteriota</taxon>
    </lineage>
</organism>
<dbReference type="Proteomes" id="UP000316852">
    <property type="component" value="Unassembled WGS sequence"/>
</dbReference>
<accession>A0A538TBN7</accession>